<dbReference type="EMBL" id="CM044701">
    <property type="protein sequence ID" value="KAI5681849.1"/>
    <property type="molecule type" value="Genomic_DNA"/>
</dbReference>
<comment type="caution">
    <text evidence="1">The sequence shown here is derived from an EMBL/GenBank/DDBJ whole genome shotgun (WGS) entry which is preliminary data.</text>
</comment>
<evidence type="ECO:0000313" key="1">
    <source>
        <dbReference type="EMBL" id="KAI5681849.1"/>
    </source>
</evidence>
<dbReference type="Proteomes" id="UP001060085">
    <property type="component" value="Linkage Group LG01"/>
</dbReference>
<organism evidence="1 2">
    <name type="scientific">Catharanthus roseus</name>
    <name type="common">Madagascar periwinkle</name>
    <name type="synonym">Vinca rosea</name>
    <dbReference type="NCBI Taxonomy" id="4058"/>
    <lineage>
        <taxon>Eukaryota</taxon>
        <taxon>Viridiplantae</taxon>
        <taxon>Streptophyta</taxon>
        <taxon>Embryophyta</taxon>
        <taxon>Tracheophyta</taxon>
        <taxon>Spermatophyta</taxon>
        <taxon>Magnoliopsida</taxon>
        <taxon>eudicotyledons</taxon>
        <taxon>Gunneridae</taxon>
        <taxon>Pentapetalae</taxon>
        <taxon>asterids</taxon>
        <taxon>lamiids</taxon>
        <taxon>Gentianales</taxon>
        <taxon>Apocynaceae</taxon>
        <taxon>Rauvolfioideae</taxon>
        <taxon>Vinceae</taxon>
        <taxon>Catharanthinae</taxon>
        <taxon>Catharanthus</taxon>
    </lineage>
</organism>
<protein>
    <submittedName>
        <fullName evidence="1">Uncharacterized protein</fullName>
    </submittedName>
</protein>
<gene>
    <name evidence="1" type="ORF">M9H77_03077</name>
</gene>
<accession>A0ACC0CAD6</accession>
<name>A0ACC0CAD6_CATRO</name>
<reference evidence="2" key="1">
    <citation type="journal article" date="2023" name="Nat. Plants">
        <title>Single-cell RNA sequencing provides a high-resolution roadmap for understanding the multicellular compartmentation of specialized metabolism.</title>
        <authorList>
            <person name="Sun S."/>
            <person name="Shen X."/>
            <person name="Li Y."/>
            <person name="Li Y."/>
            <person name="Wang S."/>
            <person name="Li R."/>
            <person name="Zhang H."/>
            <person name="Shen G."/>
            <person name="Guo B."/>
            <person name="Wei J."/>
            <person name="Xu J."/>
            <person name="St-Pierre B."/>
            <person name="Chen S."/>
            <person name="Sun C."/>
        </authorList>
    </citation>
    <scope>NUCLEOTIDE SEQUENCE [LARGE SCALE GENOMIC DNA]</scope>
</reference>
<keyword evidence="2" id="KW-1185">Reference proteome</keyword>
<proteinExistence type="predicted"/>
<sequence>MKGTSRGRWVRRIAQGLNSAPEGEDCSSLLRVNLLIKNLHGGVRGGHNAIGWIPNKNGNKHPMVSTWEDKDIRADGKTSQLKVQLGTRGGGFNLGRVQGLGLGREKNHELPYQQFAEQRGRAIYRRTA</sequence>
<evidence type="ECO:0000313" key="2">
    <source>
        <dbReference type="Proteomes" id="UP001060085"/>
    </source>
</evidence>